<dbReference type="EMBL" id="KN831953">
    <property type="protein sequence ID" value="KIO10194.1"/>
    <property type="molecule type" value="Genomic_DNA"/>
</dbReference>
<keyword evidence="1" id="KW-0812">Transmembrane</keyword>
<dbReference type="Pfam" id="PF24853">
    <property type="entry name" value="DUF7727"/>
    <property type="match status" value="1"/>
</dbReference>
<dbReference type="PANTHER" id="PTHR40629:SF1">
    <property type="entry name" value="PRO41 PROTEIN"/>
    <property type="match status" value="1"/>
</dbReference>
<feature type="transmembrane region" description="Helical" evidence="1">
    <location>
        <begin position="122"/>
        <end position="138"/>
    </location>
</feature>
<reference evidence="3 4" key="1">
    <citation type="submission" date="2014-04" db="EMBL/GenBank/DDBJ databases">
        <authorList>
            <consortium name="DOE Joint Genome Institute"/>
            <person name="Kuo A."/>
            <person name="Kohler A."/>
            <person name="Costa M.D."/>
            <person name="Nagy L.G."/>
            <person name="Floudas D."/>
            <person name="Copeland A."/>
            <person name="Barry K.W."/>
            <person name="Cichocki N."/>
            <person name="Veneault-Fourrey C."/>
            <person name="LaButti K."/>
            <person name="Lindquist E.A."/>
            <person name="Lipzen A."/>
            <person name="Lundell T."/>
            <person name="Morin E."/>
            <person name="Murat C."/>
            <person name="Sun H."/>
            <person name="Tunlid A."/>
            <person name="Henrissat B."/>
            <person name="Grigoriev I.V."/>
            <person name="Hibbett D.S."/>
            <person name="Martin F."/>
            <person name="Nordberg H.P."/>
            <person name="Cantor M.N."/>
            <person name="Hua S.X."/>
        </authorList>
    </citation>
    <scope>NUCLEOTIDE SEQUENCE [LARGE SCALE GENOMIC DNA]</scope>
    <source>
        <strain evidence="3 4">Marx 270</strain>
    </source>
</reference>
<sequence>MGKLIWHELSRYVSLTASIYAVWASFWGVFFRKFFWDFAGGILRDPGGIQPNPRISVFITLIVGIPVIQIMTIAIGLVIIALEWPFAPITRIAFHRSIPVRIILLIFQAVLAALLYQGTNAALWSLVAVGFYVIALGLNEKIAGSTGKVHRAGHP</sequence>
<evidence type="ECO:0000256" key="1">
    <source>
        <dbReference type="SAM" id="Phobius"/>
    </source>
</evidence>
<gene>
    <name evidence="3" type="ORF">M404DRAFT_996140</name>
</gene>
<protein>
    <recommendedName>
        <fullName evidence="2">DUF7727 domain-containing protein</fullName>
    </recommendedName>
</protein>
<dbReference type="HOGENOM" id="CLU_132815_1_0_1"/>
<accession>A0A0C3PP27</accession>
<dbReference type="OrthoDB" id="2110422at2759"/>
<keyword evidence="4" id="KW-1185">Reference proteome</keyword>
<evidence type="ECO:0000313" key="3">
    <source>
        <dbReference type="EMBL" id="KIO10194.1"/>
    </source>
</evidence>
<evidence type="ECO:0000313" key="4">
    <source>
        <dbReference type="Proteomes" id="UP000054217"/>
    </source>
</evidence>
<dbReference type="InParanoid" id="A0A0C3PP27"/>
<feature type="transmembrane region" description="Helical" evidence="1">
    <location>
        <begin position="55"/>
        <end position="86"/>
    </location>
</feature>
<proteinExistence type="predicted"/>
<evidence type="ECO:0000259" key="2">
    <source>
        <dbReference type="Pfam" id="PF24853"/>
    </source>
</evidence>
<reference evidence="4" key="2">
    <citation type="submission" date="2015-01" db="EMBL/GenBank/DDBJ databases">
        <title>Evolutionary Origins and Diversification of the Mycorrhizal Mutualists.</title>
        <authorList>
            <consortium name="DOE Joint Genome Institute"/>
            <consortium name="Mycorrhizal Genomics Consortium"/>
            <person name="Kohler A."/>
            <person name="Kuo A."/>
            <person name="Nagy L.G."/>
            <person name="Floudas D."/>
            <person name="Copeland A."/>
            <person name="Barry K.W."/>
            <person name="Cichocki N."/>
            <person name="Veneault-Fourrey C."/>
            <person name="LaButti K."/>
            <person name="Lindquist E.A."/>
            <person name="Lipzen A."/>
            <person name="Lundell T."/>
            <person name="Morin E."/>
            <person name="Murat C."/>
            <person name="Riley R."/>
            <person name="Ohm R."/>
            <person name="Sun H."/>
            <person name="Tunlid A."/>
            <person name="Henrissat B."/>
            <person name="Grigoriev I.V."/>
            <person name="Hibbett D.S."/>
            <person name="Martin F."/>
        </authorList>
    </citation>
    <scope>NUCLEOTIDE SEQUENCE [LARGE SCALE GENOMIC DNA]</scope>
    <source>
        <strain evidence="4">Marx 270</strain>
    </source>
</reference>
<organism evidence="3 4">
    <name type="scientific">Pisolithus tinctorius Marx 270</name>
    <dbReference type="NCBI Taxonomy" id="870435"/>
    <lineage>
        <taxon>Eukaryota</taxon>
        <taxon>Fungi</taxon>
        <taxon>Dikarya</taxon>
        <taxon>Basidiomycota</taxon>
        <taxon>Agaricomycotina</taxon>
        <taxon>Agaricomycetes</taxon>
        <taxon>Agaricomycetidae</taxon>
        <taxon>Boletales</taxon>
        <taxon>Sclerodermatineae</taxon>
        <taxon>Pisolithaceae</taxon>
        <taxon>Pisolithus</taxon>
    </lineage>
</organism>
<dbReference type="AlphaFoldDB" id="A0A0C3PP27"/>
<feature type="domain" description="DUF7727" evidence="2">
    <location>
        <begin position="1"/>
        <end position="140"/>
    </location>
</feature>
<keyword evidence="1" id="KW-1133">Transmembrane helix</keyword>
<dbReference type="InterPro" id="IPR056144">
    <property type="entry name" value="DUF7727"/>
</dbReference>
<dbReference type="PANTHER" id="PTHR40629">
    <property type="entry name" value="PRO41 PROTEIN"/>
    <property type="match status" value="1"/>
</dbReference>
<feature type="transmembrane region" description="Helical" evidence="1">
    <location>
        <begin position="12"/>
        <end position="35"/>
    </location>
</feature>
<name>A0A0C3PP27_PISTI</name>
<feature type="transmembrane region" description="Helical" evidence="1">
    <location>
        <begin position="98"/>
        <end position="116"/>
    </location>
</feature>
<keyword evidence="1" id="KW-0472">Membrane</keyword>
<dbReference type="Proteomes" id="UP000054217">
    <property type="component" value="Unassembled WGS sequence"/>
</dbReference>